<dbReference type="AlphaFoldDB" id="T1ISZ3"/>
<dbReference type="HOGENOM" id="CLU_1379709_0_0_1"/>
<feature type="transmembrane region" description="Helical" evidence="1">
    <location>
        <begin position="51"/>
        <end position="73"/>
    </location>
</feature>
<evidence type="ECO:0000313" key="3">
    <source>
        <dbReference type="Proteomes" id="UP000014500"/>
    </source>
</evidence>
<keyword evidence="1" id="KW-0812">Transmembrane</keyword>
<evidence type="ECO:0000256" key="1">
    <source>
        <dbReference type="SAM" id="Phobius"/>
    </source>
</evidence>
<reference evidence="3" key="1">
    <citation type="submission" date="2011-05" db="EMBL/GenBank/DDBJ databases">
        <authorList>
            <person name="Richards S.R."/>
            <person name="Qu J."/>
            <person name="Jiang H."/>
            <person name="Jhangiani S.N."/>
            <person name="Agravi P."/>
            <person name="Goodspeed R."/>
            <person name="Gross S."/>
            <person name="Mandapat C."/>
            <person name="Jackson L."/>
            <person name="Mathew T."/>
            <person name="Pu L."/>
            <person name="Thornton R."/>
            <person name="Saada N."/>
            <person name="Wilczek-Boney K.B."/>
            <person name="Lee S."/>
            <person name="Kovar C."/>
            <person name="Wu Y."/>
            <person name="Scherer S.E."/>
            <person name="Worley K.C."/>
            <person name="Muzny D.M."/>
            <person name="Gibbs R."/>
        </authorList>
    </citation>
    <scope>NUCLEOTIDE SEQUENCE</scope>
    <source>
        <strain evidence="3">Brora</strain>
    </source>
</reference>
<protein>
    <submittedName>
        <fullName evidence="2">Uncharacterized protein</fullName>
    </submittedName>
</protein>
<name>T1ISZ3_STRMM</name>
<accession>T1ISZ3</accession>
<dbReference type="EnsemblMetazoa" id="SMAR004232-RA">
    <property type="protein sequence ID" value="SMAR004232-PA"/>
    <property type="gene ID" value="SMAR004232"/>
</dbReference>
<dbReference type="EMBL" id="JH431451">
    <property type="status" value="NOT_ANNOTATED_CDS"/>
    <property type="molecule type" value="Genomic_DNA"/>
</dbReference>
<dbReference type="Proteomes" id="UP000014500">
    <property type="component" value="Unassembled WGS sequence"/>
</dbReference>
<proteinExistence type="predicted"/>
<keyword evidence="1" id="KW-1133">Transmembrane helix</keyword>
<organism evidence="2 3">
    <name type="scientific">Strigamia maritima</name>
    <name type="common">European centipede</name>
    <name type="synonym">Geophilus maritimus</name>
    <dbReference type="NCBI Taxonomy" id="126957"/>
    <lineage>
        <taxon>Eukaryota</taxon>
        <taxon>Metazoa</taxon>
        <taxon>Ecdysozoa</taxon>
        <taxon>Arthropoda</taxon>
        <taxon>Myriapoda</taxon>
        <taxon>Chilopoda</taxon>
        <taxon>Pleurostigmophora</taxon>
        <taxon>Geophilomorpha</taxon>
        <taxon>Linotaeniidae</taxon>
        <taxon>Strigamia</taxon>
    </lineage>
</organism>
<evidence type="ECO:0000313" key="2">
    <source>
        <dbReference type="EnsemblMetazoa" id="SMAR004232-PA"/>
    </source>
</evidence>
<reference evidence="2" key="2">
    <citation type="submission" date="2015-02" db="UniProtKB">
        <authorList>
            <consortium name="EnsemblMetazoa"/>
        </authorList>
    </citation>
    <scope>IDENTIFICATION</scope>
</reference>
<sequence length="198" mass="22856">MVGEHLNIVLKGSHFSSVSEKSFFPFYVFQICDWSFIAFVSYLIITNVLGVIFYILLFLVTTNILLIFKIRAYRIGHSKIDKEKVLYVVCKWLNCVATFWHGMQSKFSERPVNGTYRSRPVNRTQTLRPSSNATTIVGIPLSFNHAQPPSEVAEKTAYHLREIIAKHQHLPCSRLLALLQRLSYFNLKPNQKHIIINT</sequence>
<keyword evidence="3" id="KW-1185">Reference proteome</keyword>
<keyword evidence="1" id="KW-0472">Membrane</keyword>